<organism evidence="2">
    <name type="scientific">Auxenochlorella protothecoides</name>
    <name type="common">Green microalga</name>
    <name type="synonym">Chlorella protothecoides</name>
    <dbReference type="NCBI Taxonomy" id="3075"/>
    <lineage>
        <taxon>Eukaryota</taxon>
        <taxon>Viridiplantae</taxon>
        <taxon>Chlorophyta</taxon>
        <taxon>core chlorophytes</taxon>
        <taxon>Trebouxiophyceae</taxon>
        <taxon>Chlorellales</taxon>
        <taxon>Chlorellaceae</taxon>
        <taxon>Auxenochlorella</taxon>
    </lineage>
</organism>
<dbReference type="InterPro" id="IPR011009">
    <property type="entry name" value="Kinase-like_dom_sf"/>
</dbReference>
<evidence type="ECO:0000313" key="2">
    <source>
        <dbReference type="EMBL" id="JAT74348.1"/>
    </source>
</evidence>
<dbReference type="AlphaFoldDB" id="A0A1D2A5C5"/>
<dbReference type="Gene3D" id="1.10.510.10">
    <property type="entry name" value="Transferase(Phosphotransferase) domain 1"/>
    <property type="match status" value="1"/>
</dbReference>
<dbReference type="Pfam" id="PF03109">
    <property type="entry name" value="ABC1"/>
    <property type="match status" value="1"/>
</dbReference>
<dbReference type="PROSITE" id="PS50011">
    <property type="entry name" value="PROTEIN_KINASE_DOM"/>
    <property type="match status" value="1"/>
</dbReference>
<dbReference type="PANTHER" id="PTHR43173:SF22">
    <property type="entry name" value="OS07G0227800 PROTEIN"/>
    <property type="match status" value="1"/>
</dbReference>
<feature type="domain" description="Protein kinase" evidence="1">
    <location>
        <begin position="175"/>
        <end position="508"/>
    </location>
</feature>
<dbReference type="GO" id="GO:0005524">
    <property type="term" value="F:ATP binding"/>
    <property type="evidence" value="ECO:0007669"/>
    <property type="project" value="InterPro"/>
</dbReference>
<dbReference type="EMBL" id="GDKF01004274">
    <property type="protein sequence ID" value="JAT74348.1"/>
    <property type="molecule type" value="Transcribed_RNA"/>
</dbReference>
<dbReference type="GO" id="GO:0004672">
    <property type="term" value="F:protein kinase activity"/>
    <property type="evidence" value="ECO:0007669"/>
    <property type="project" value="InterPro"/>
</dbReference>
<gene>
    <name evidence="2" type="ORF">g.41354</name>
</gene>
<protein>
    <recommendedName>
        <fullName evidence="1">Protein kinase domain-containing protein</fullName>
    </recommendedName>
</protein>
<dbReference type="InterPro" id="IPR000719">
    <property type="entry name" value="Prot_kinase_dom"/>
</dbReference>
<dbReference type="CDD" id="cd05121">
    <property type="entry name" value="ABC1_ADCK3-like"/>
    <property type="match status" value="1"/>
</dbReference>
<reference evidence="2" key="1">
    <citation type="submission" date="2015-08" db="EMBL/GenBank/DDBJ databases">
        <authorList>
            <person name="Babu N.S."/>
            <person name="Beckwith C.J."/>
            <person name="Beseler K.G."/>
            <person name="Brison A."/>
            <person name="Carone J.V."/>
            <person name="Caskin T.P."/>
            <person name="Diamond M."/>
            <person name="Durham M.E."/>
            <person name="Foxe J.M."/>
            <person name="Go M."/>
            <person name="Henderson B.A."/>
            <person name="Jones I.B."/>
            <person name="McGettigan J.A."/>
            <person name="Micheletti S.J."/>
            <person name="Nasrallah M.E."/>
            <person name="Ortiz D."/>
            <person name="Piller C.R."/>
            <person name="Privatt S.R."/>
            <person name="Schneider S.L."/>
            <person name="Sharp S."/>
            <person name="Smith T.C."/>
            <person name="Stanton J.D."/>
            <person name="Ullery H.E."/>
            <person name="Wilson R.J."/>
            <person name="Serrano M.G."/>
            <person name="Buck G."/>
            <person name="Lee V."/>
            <person name="Wang Y."/>
            <person name="Carvalho R."/>
            <person name="Voegtly L."/>
            <person name="Shi R."/>
            <person name="Duckworth R."/>
            <person name="Johnson A."/>
            <person name="Loviza R."/>
            <person name="Walstead R."/>
            <person name="Shah Z."/>
            <person name="Kiflezghi M."/>
            <person name="Wade K."/>
            <person name="Ball S.L."/>
            <person name="Bradley K.W."/>
            <person name="Asai D.J."/>
            <person name="Bowman C.A."/>
            <person name="Russell D.A."/>
            <person name="Pope W.H."/>
            <person name="Jacobs-Sera D."/>
            <person name="Hendrix R.W."/>
            <person name="Hatfull G.F."/>
        </authorList>
    </citation>
    <scope>NUCLEOTIDE SEQUENCE</scope>
</reference>
<dbReference type="SUPFAM" id="SSF56112">
    <property type="entry name" value="Protein kinase-like (PK-like)"/>
    <property type="match status" value="1"/>
</dbReference>
<dbReference type="PANTHER" id="PTHR43173">
    <property type="entry name" value="ABC1 FAMILY PROTEIN"/>
    <property type="match status" value="1"/>
</dbReference>
<proteinExistence type="predicted"/>
<name>A0A1D2A5C5_AUXPR</name>
<dbReference type="InterPro" id="IPR004147">
    <property type="entry name" value="ABC1_dom"/>
</dbReference>
<dbReference type="InterPro" id="IPR051130">
    <property type="entry name" value="Mito_struct-func_regulator"/>
</dbReference>
<accession>A0A1D2A5C5</accession>
<dbReference type="GO" id="GO:0005886">
    <property type="term" value="C:plasma membrane"/>
    <property type="evidence" value="ECO:0007669"/>
    <property type="project" value="TreeGrafter"/>
</dbReference>
<sequence>MMGVHPSLSAMPGMLSALNPPVRPFSTYTLVPQHRTRACPPPIHISRPSLWPTTQQSALLADIQDALLSSGPRGILRGAQVARIAAGLTLEQAQRVAQRRPPLSGPAVLRRLCEGLGATYIKLGQVIASMPSFFPPEYVQEFQACLDAAPPVPFSEIRPLIEAAAKAPLHSVYAHIDPVPLAAASVAQVHVGVLRASGKRVAIKVLRPGIEDTLRTDMTFLVLGARLLEAASPSLSRTSLAAMLSDFRTSVLGEANLEAEARHMAAFSAYLDASGARRLATCPEPYPAFSSRRVLVMDLLEGVPLTDAAVVVAHAPGTDPEAVLRAALDTWTGSLLACETFHADIHAGNLLVLRDGRVGFIDFGIVGSVSPVTWAGVRALGQALVAGDWAAAAAALATVGVTEARVSVQGLAADLAGLAGRLGELDAAAVLSSMEGGPSAGALEAIEPQINKILVDLTSMGEKHGIRFPREFGLLIKQLLYFDRYTRILAPSLSVFDGKKEVQPHDYIDV</sequence>
<evidence type="ECO:0000259" key="1">
    <source>
        <dbReference type="PROSITE" id="PS50011"/>
    </source>
</evidence>
<dbReference type="GO" id="GO:0010287">
    <property type="term" value="C:plastoglobule"/>
    <property type="evidence" value="ECO:0007669"/>
    <property type="project" value="TreeGrafter"/>
</dbReference>